<dbReference type="Proteomes" id="UP000306317">
    <property type="component" value="Unassembled WGS sequence"/>
</dbReference>
<dbReference type="EMBL" id="MWIO01000002">
    <property type="protein sequence ID" value="THD10161.1"/>
    <property type="molecule type" value="Genomic_DNA"/>
</dbReference>
<dbReference type="SMART" id="SM00953">
    <property type="entry name" value="RES"/>
    <property type="match status" value="1"/>
</dbReference>
<organism evidence="2 3">
    <name type="scientific">Rhodanobacter lindaniclasticus</name>
    <dbReference type="NCBI Taxonomy" id="75310"/>
    <lineage>
        <taxon>Bacteria</taxon>
        <taxon>Pseudomonadati</taxon>
        <taxon>Pseudomonadota</taxon>
        <taxon>Gammaproteobacteria</taxon>
        <taxon>Lysobacterales</taxon>
        <taxon>Rhodanobacteraceae</taxon>
        <taxon>Rhodanobacter</taxon>
    </lineage>
</organism>
<evidence type="ECO:0000313" key="2">
    <source>
        <dbReference type="EMBL" id="THD10161.1"/>
    </source>
</evidence>
<sequence>MSPSLPPVKRIRWSHAWRIVPSRFPPIGVYDRIAAPADIDALFAVEALTNPRLREEADALKLVPKEHRISGPGSTPVMAAFTHLNPEGSRFSDGTWGVFYAAHSVATAVEETVYHRERFLAATAEPACSIQMRCYRTSVDSRLHDIRGGWKAEHDPDVYTASVKLARVLREAGSNGIVYDSARHPGGECLAAFQPDVVAPCVQSQHLVYRWDGSRIAQVLEVSELSRPQAVGTARSNPTDGSAP</sequence>
<evidence type="ECO:0000259" key="1">
    <source>
        <dbReference type="SMART" id="SM00953"/>
    </source>
</evidence>
<feature type="domain" description="RES" evidence="1">
    <location>
        <begin position="80"/>
        <end position="204"/>
    </location>
</feature>
<dbReference type="Pfam" id="PF08808">
    <property type="entry name" value="RES"/>
    <property type="match status" value="1"/>
</dbReference>
<dbReference type="AlphaFoldDB" id="A0A4V3UTC5"/>
<dbReference type="OrthoDB" id="9795903at2"/>
<accession>A0A4V3UTC5</accession>
<evidence type="ECO:0000313" key="3">
    <source>
        <dbReference type="Proteomes" id="UP000306317"/>
    </source>
</evidence>
<comment type="caution">
    <text evidence="2">The sequence shown here is derived from an EMBL/GenBank/DDBJ whole genome shotgun (WGS) entry which is preliminary data.</text>
</comment>
<name>A0A4V3UTC5_9GAMM</name>
<dbReference type="InterPro" id="IPR014914">
    <property type="entry name" value="RES_dom"/>
</dbReference>
<reference evidence="2 3" key="1">
    <citation type="submission" date="2017-02" db="EMBL/GenBank/DDBJ databases">
        <title>Whole genome sequencing of Rhodanobacter lindaniclasticus DSM 17932.</title>
        <authorList>
            <person name="Kumar S."/>
            <person name="Patil P."/>
            <person name="Patil P.B."/>
        </authorList>
    </citation>
    <scope>NUCLEOTIDE SEQUENCE [LARGE SCALE GENOMIC DNA]</scope>
    <source>
        <strain evidence="2 3">DSM 17932</strain>
    </source>
</reference>
<dbReference type="RefSeq" id="WP_136256682.1">
    <property type="nucleotide sequence ID" value="NZ_MWIO01000002.1"/>
</dbReference>
<protein>
    <recommendedName>
        <fullName evidence="1">RES domain-containing protein</fullName>
    </recommendedName>
</protein>
<keyword evidence="3" id="KW-1185">Reference proteome</keyword>
<gene>
    <name evidence="2" type="ORF">B1991_00185</name>
</gene>
<proteinExistence type="predicted"/>